<dbReference type="OrthoDB" id="5164681at2"/>
<accession>A0A0N9I1H4</accession>
<dbReference type="KEGG" id="kphy:AOZ06_17870"/>
<gene>
    <name evidence="4" type="ORF">AOZ06_17870</name>
</gene>
<proteinExistence type="predicted"/>
<dbReference type="EMBL" id="CP012752">
    <property type="protein sequence ID" value="ALG08533.1"/>
    <property type="molecule type" value="Genomic_DNA"/>
</dbReference>
<dbReference type="Proteomes" id="UP000063699">
    <property type="component" value="Chromosome"/>
</dbReference>
<feature type="compositionally biased region" description="Low complexity" evidence="1">
    <location>
        <begin position="343"/>
        <end position="386"/>
    </location>
</feature>
<feature type="region of interest" description="Disordered" evidence="1">
    <location>
        <begin position="334"/>
        <end position="396"/>
    </location>
</feature>
<organism evidence="4 5">
    <name type="scientific">Kibdelosporangium phytohabitans</name>
    <dbReference type="NCBI Taxonomy" id="860235"/>
    <lineage>
        <taxon>Bacteria</taxon>
        <taxon>Bacillati</taxon>
        <taxon>Actinomycetota</taxon>
        <taxon>Actinomycetes</taxon>
        <taxon>Pseudonocardiales</taxon>
        <taxon>Pseudonocardiaceae</taxon>
        <taxon>Kibdelosporangium</taxon>
    </lineage>
</organism>
<dbReference type="RefSeq" id="WP_054290440.1">
    <property type="nucleotide sequence ID" value="NZ_CP012752.1"/>
</dbReference>
<dbReference type="InterPro" id="IPR026588">
    <property type="entry name" value="Choice_anch_A"/>
</dbReference>
<reference evidence="4 5" key="1">
    <citation type="submission" date="2015-07" db="EMBL/GenBank/DDBJ databases">
        <title>Genome sequencing of Kibdelosporangium phytohabitans.</title>
        <authorList>
            <person name="Qin S."/>
            <person name="Xing K."/>
        </authorList>
    </citation>
    <scope>NUCLEOTIDE SEQUENCE [LARGE SCALE GENOMIC DNA]</scope>
    <source>
        <strain evidence="4 5">KLBMP1111</strain>
    </source>
</reference>
<dbReference type="Pfam" id="PF20597">
    <property type="entry name" value="pAdhesive_15"/>
    <property type="match status" value="1"/>
</dbReference>
<evidence type="ECO:0000256" key="1">
    <source>
        <dbReference type="SAM" id="MobiDB-lite"/>
    </source>
</evidence>
<name>A0A0N9I1H4_9PSEU</name>
<dbReference type="NCBIfam" id="TIGR04215">
    <property type="entry name" value="choice_anch_A"/>
    <property type="match status" value="1"/>
</dbReference>
<sequence length="432" mass="43159">MPRTRLLGFLGAAALVATVTVTTLGIADPLPGGLGPCAGPECPGTFPAINNGSFAGRDDAISVYVGRDFLVRQTAAEAEGRVVVGGKFDQNKAAGVSSVYNIGIVGVGSRVPPPAGSDFLVTGGAVTVAPGQTLIAEGGTVHHAGALTGNVTGTKKPDSAAFSPYAGLAAQLTTASTCYATTPATGTAVNQNYRTLFTGDGKSKLQVFTVDFDIAGSGGGAQGIEFAGVPAGATVLVNLVGPARRIATYTGEIQDGGQLNGMRERLLWNFPAATEVAIAGSAQFQGSILVGNPASTTTVTAPGTNGRFFTTGSLTHGGTGGGTGNELHAYPFNGDLPTCGKPTTTTSTTTTTTTTSSTKPTTSTTSSSTSSSTTTSSTTGGTVTTTRPEVAPVDDSDDLAGTGFRFGPLIALGGLLLLVGGVVLLMARRRRS</sequence>
<keyword evidence="5" id="KW-1185">Reference proteome</keyword>
<keyword evidence="2" id="KW-0472">Membrane</keyword>
<evidence type="ECO:0000313" key="5">
    <source>
        <dbReference type="Proteomes" id="UP000063699"/>
    </source>
</evidence>
<keyword evidence="2" id="KW-1133">Transmembrane helix</keyword>
<dbReference type="AlphaFoldDB" id="A0A0N9I1H4"/>
<keyword evidence="2" id="KW-0812">Transmembrane</keyword>
<evidence type="ECO:0000259" key="3">
    <source>
        <dbReference type="Pfam" id="PF20597"/>
    </source>
</evidence>
<feature type="transmembrane region" description="Helical" evidence="2">
    <location>
        <begin position="406"/>
        <end position="427"/>
    </location>
</feature>
<dbReference type="STRING" id="860235.AOZ06_17870"/>
<feature type="domain" description="Choice-of-anchor A" evidence="3">
    <location>
        <begin position="73"/>
        <end position="309"/>
    </location>
</feature>
<protein>
    <recommendedName>
        <fullName evidence="3">Choice-of-anchor A domain-containing protein</fullName>
    </recommendedName>
</protein>
<evidence type="ECO:0000313" key="4">
    <source>
        <dbReference type="EMBL" id="ALG08533.1"/>
    </source>
</evidence>
<evidence type="ECO:0000256" key="2">
    <source>
        <dbReference type="SAM" id="Phobius"/>
    </source>
</evidence>